<sequence>MASRLVRLPGLIGRRVGTTQRSYASQSNTADPRFPEETFGKIWRNAALLVLVGATWYQVDKALARSHGGHPITQWLKDNMTKEDEWQRINEKHLEQAVSAAEDKLLFQEAQRAPIFRMRYPESFEQASPHAISVGSQADVSDVNVKF</sequence>
<dbReference type="PANTHER" id="PTHR42100:SF1">
    <property type="entry name" value="OXIDOREDUCTASE 178 KDA SUBUNIT, PUTATIVE (AFU_ORTHOLOGUE AFUA_8G04320)-RELATED"/>
    <property type="match status" value="1"/>
</dbReference>
<keyword evidence="2" id="KW-1185">Reference proteome</keyword>
<dbReference type="PANTHER" id="PTHR42100">
    <property type="entry name" value="OXIDOREDUCTASE 178 KDA SUBUNIT, PUTATIVE (AFU_ORTHOLOGUE AFUA_8G04320)-RELATED"/>
    <property type="match status" value="1"/>
</dbReference>
<dbReference type="EMBL" id="MVBO01000039">
    <property type="protein sequence ID" value="OZJ04473.1"/>
    <property type="molecule type" value="Genomic_DNA"/>
</dbReference>
<reference evidence="1 2" key="1">
    <citation type="journal article" date="2017" name="Mycologia">
        <title>Bifiguratus adelaidae, gen. et sp. nov., a new member of Mucoromycotina in endophytic and soil-dwelling habitats.</title>
        <authorList>
            <person name="Torres-Cruz T.J."/>
            <person name="Billingsley Tobias T.L."/>
            <person name="Almatruk M."/>
            <person name="Hesse C."/>
            <person name="Kuske C.R."/>
            <person name="Desiro A."/>
            <person name="Benucci G.M."/>
            <person name="Bonito G."/>
            <person name="Stajich J.E."/>
            <person name="Dunlap C."/>
            <person name="Arnold A.E."/>
            <person name="Porras-Alfaro A."/>
        </authorList>
    </citation>
    <scope>NUCLEOTIDE SEQUENCE [LARGE SCALE GENOMIC DNA]</scope>
    <source>
        <strain evidence="1 2">AZ0501</strain>
    </source>
</reference>
<evidence type="ECO:0000313" key="2">
    <source>
        <dbReference type="Proteomes" id="UP000242875"/>
    </source>
</evidence>
<protein>
    <submittedName>
        <fullName evidence="1">Uncharacterized protein</fullName>
    </submittedName>
</protein>
<proteinExistence type="predicted"/>
<gene>
    <name evidence="1" type="ORF">BZG36_02680</name>
</gene>
<name>A0A261Y1L0_9FUNG</name>
<dbReference type="InterPro" id="IPR034444">
    <property type="entry name" value="Nuo17.8"/>
</dbReference>
<accession>A0A261Y1L0</accession>
<organism evidence="1 2">
    <name type="scientific">Bifiguratus adelaidae</name>
    <dbReference type="NCBI Taxonomy" id="1938954"/>
    <lineage>
        <taxon>Eukaryota</taxon>
        <taxon>Fungi</taxon>
        <taxon>Fungi incertae sedis</taxon>
        <taxon>Mucoromycota</taxon>
        <taxon>Mucoromycotina</taxon>
        <taxon>Endogonomycetes</taxon>
        <taxon>Endogonales</taxon>
        <taxon>Endogonales incertae sedis</taxon>
        <taxon>Bifiguratus</taxon>
    </lineage>
</organism>
<dbReference type="GO" id="GO:0005739">
    <property type="term" value="C:mitochondrion"/>
    <property type="evidence" value="ECO:0007669"/>
    <property type="project" value="InterPro"/>
</dbReference>
<dbReference type="OrthoDB" id="2120038at2759"/>
<dbReference type="Proteomes" id="UP000242875">
    <property type="component" value="Unassembled WGS sequence"/>
</dbReference>
<dbReference type="AlphaFoldDB" id="A0A261Y1L0"/>
<comment type="caution">
    <text evidence="1">The sequence shown here is derived from an EMBL/GenBank/DDBJ whole genome shotgun (WGS) entry which is preliminary data.</text>
</comment>
<evidence type="ECO:0000313" key="1">
    <source>
        <dbReference type="EMBL" id="OZJ04473.1"/>
    </source>
</evidence>